<comment type="caution">
    <text evidence="2">The sequence shown here is derived from an EMBL/GenBank/DDBJ whole genome shotgun (WGS) entry which is preliminary data.</text>
</comment>
<dbReference type="EMBL" id="AMZH03005964">
    <property type="protein sequence ID" value="RRT65028.1"/>
    <property type="molecule type" value="Genomic_DNA"/>
</dbReference>
<gene>
    <name evidence="2" type="ORF">B296_00041382</name>
</gene>
<evidence type="ECO:0000313" key="3">
    <source>
        <dbReference type="Proteomes" id="UP000287651"/>
    </source>
</evidence>
<organism evidence="2 3">
    <name type="scientific">Ensete ventricosum</name>
    <name type="common">Abyssinian banana</name>
    <name type="synonym">Musa ensete</name>
    <dbReference type="NCBI Taxonomy" id="4639"/>
    <lineage>
        <taxon>Eukaryota</taxon>
        <taxon>Viridiplantae</taxon>
        <taxon>Streptophyta</taxon>
        <taxon>Embryophyta</taxon>
        <taxon>Tracheophyta</taxon>
        <taxon>Spermatophyta</taxon>
        <taxon>Magnoliopsida</taxon>
        <taxon>Liliopsida</taxon>
        <taxon>Zingiberales</taxon>
        <taxon>Musaceae</taxon>
        <taxon>Ensete</taxon>
    </lineage>
</organism>
<protein>
    <submittedName>
        <fullName evidence="2">Uncharacterized protein</fullName>
    </submittedName>
</protein>
<feature type="region of interest" description="Disordered" evidence="1">
    <location>
        <begin position="56"/>
        <end position="77"/>
    </location>
</feature>
<dbReference type="Proteomes" id="UP000287651">
    <property type="component" value="Unassembled WGS sequence"/>
</dbReference>
<evidence type="ECO:0000256" key="1">
    <source>
        <dbReference type="SAM" id="MobiDB-lite"/>
    </source>
</evidence>
<evidence type="ECO:0000313" key="2">
    <source>
        <dbReference type="EMBL" id="RRT65028.1"/>
    </source>
</evidence>
<dbReference type="AlphaFoldDB" id="A0A426ZM12"/>
<sequence>MAKHCGESRKMGQVGPLPQVVVGCLQVQTRSQAVGAAHGEHVSELDEREIVYSSRAEEAQFGVPTGKRSHKERLTTT</sequence>
<reference evidence="2 3" key="1">
    <citation type="journal article" date="2014" name="Agronomy (Basel)">
        <title>A Draft Genome Sequence for Ensete ventricosum, the Drought-Tolerant Tree Against Hunger.</title>
        <authorList>
            <person name="Harrison J."/>
            <person name="Moore K.A."/>
            <person name="Paszkiewicz K."/>
            <person name="Jones T."/>
            <person name="Grant M."/>
            <person name="Ambacheew D."/>
            <person name="Muzemil S."/>
            <person name="Studholme D.J."/>
        </authorList>
    </citation>
    <scope>NUCLEOTIDE SEQUENCE [LARGE SCALE GENOMIC DNA]</scope>
</reference>
<accession>A0A426ZM12</accession>
<dbReference type="PROSITE" id="PS51257">
    <property type="entry name" value="PROKAR_LIPOPROTEIN"/>
    <property type="match status" value="1"/>
</dbReference>
<name>A0A426ZM12_ENSVE</name>
<proteinExistence type="predicted"/>